<evidence type="ECO:0000259" key="3">
    <source>
        <dbReference type="Pfam" id="PF00496"/>
    </source>
</evidence>
<feature type="region of interest" description="Disordered" evidence="1">
    <location>
        <begin position="26"/>
        <end position="52"/>
    </location>
</feature>
<evidence type="ECO:0000256" key="2">
    <source>
        <dbReference type="SAM" id="SignalP"/>
    </source>
</evidence>
<dbReference type="Gene3D" id="3.10.105.10">
    <property type="entry name" value="Dipeptide-binding Protein, Domain 3"/>
    <property type="match status" value="1"/>
</dbReference>
<name>A0A1H1VH34_9ACTN</name>
<protein>
    <submittedName>
        <fullName evidence="4">Peptide/nickel transport system substrate-binding protein</fullName>
    </submittedName>
</protein>
<evidence type="ECO:0000256" key="1">
    <source>
        <dbReference type="SAM" id="MobiDB-lite"/>
    </source>
</evidence>
<dbReference type="Proteomes" id="UP000198983">
    <property type="component" value="Chromosome I"/>
</dbReference>
<organism evidence="4 5">
    <name type="scientific">Actinopolymorpha singaporensis</name>
    <dbReference type="NCBI Taxonomy" id="117157"/>
    <lineage>
        <taxon>Bacteria</taxon>
        <taxon>Bacillati</taxon>
        <taxon>Actinomycetota</taxon>
        <taxon>Actinomycetes</taxon>
        <taxon>Propionibacteriales</taxon>
        <taxon>Actinopolymorphaceae</taxon>
        <taxon>Actinopolymorpha</taxon>
    </lineage>
</organism>
<accession>A0A1H1VH34</accession>
<dbReference type="GO" id="GO:0043190">
    <property type="term" value="C:ATP-binding cassette (ABC) transporter complex"/>
    <property type="evidence" value="ECO:0007669"/>
    <property type="project" value="InterPro"/>
</dbReference>
<dbReference type="Pfam" id="PF00496">
    <property type="entry name" value="SBP_bac_5"/>
    <property type="match status" value="1"/>
</dbReference>
<dbReference type="Gene3D" id="3.40.190.10">
    <property type="entry name" value="Periplasmic binding protein-like II"/>
    <property type="match status" value="1"/>
</dbReference>
<dbReference type="PIRSF" id="PIRSF002741">
    <property type="entry name" value="MppA"/>
    <property type="match status" value="1"/>
</dbReference>
<dbReference type="SUPFAM" id="SSF53850">
    <property type="entry name" value="Periplasmic binding protein-like II"/>
    <property type="match status" value="1"/>
</dbReference>
<dbReference type="PANTHER" id="PTHR30290">
    <property type="entry name" value="PERIPLASMIC BINDING COMPONENT OF ABC TRANSPORTER"/>
    <property type="match status" value="1"/>
</dbReference>
<keyword evidence="5" id="KW-1185">Reference proteome</keyword>
<dbReference type="PANTHER" id="PTHR30290:SF83">
    <property type="entry name" value="ABC TRANSPORTER SUBSTRATE-BINDING PROTEIN"/>
    <property type="match status" value="1"/>
</dbReference>
<dbReference type="CDD" id="cd08506">
    <property type="entry name" value="PBP2_clavulanate_OppA2"/>
    <property type="match status" value="1"/>
</dbReference>
<reference evidence="4 5" key="1">
    <citation type="submission" date="2016-10" db="EMBL/GenBank/DDBJ databases">
        <authorList>
            <person name="de Groot N.N."/>
        </authorList>
    </citation>
    <scope>NUCLEOTIDE SEQUENCE [LARGE SCALE GENOMIC DNA]</scope>
    <source>
        <strain evidence="4 5">DSM 22024</strain>
    </source>
</reference>
<feature type="chain" id="PRO_5038923065" evidence="2">
    <location>
        <begin position="23"/>
        <end position="603"/>
    </location>
</feature>
<feature type="compositionally biased region" description="Low complexity" evidence="1">
    <location>
        <begin position="40"/>
        <end position="49"/>
    </location>
</feature>
<keyword evidence="2" id="KW-0732">Signal</keyword>
<dbReference type="PROSITE" id="PS51257">
    <property type="entry name" value="PROKAR_LIPOPROTEIN"/>
    <property type="match status" value="1"/>
</dbReference>
<evidence type="ECO:0000313" key="4">
    <source>
        <dbReference type="EMBL" id="SDS84234.1"/>
    </source>
</evidence>
<feature type="signal peptide" evidence="2">
    <location>
        <begin position="1"/>
        <end position="22"/>
    </location>
</feature>
<dbReference type="GO" id="GO:0015833">
    <property type="term" value="P:peptide transport"/>
    <property type="evidence" value="ECO:0007669"/>
    <property type="project" value="TreeGrafter"/>
</dbReference>
<dbReference type="EMBL" id="LT629732">
    <property type="protein sequence ID" value="SDS84234.1"/>
    <property type="molecule type" value="Genomic_DNA"/>
</dbReference>
<dbReference type="InterPro" id="IPR039424">
    <property type="entry name" value="SBP_5"/>
</dbReference>
<evidence type="ECO:0000313" key="5">
    <source>
        <dbReference type="Proteomes" id="UP000198983"/>
    </source>
</evidence>
<dbReference type="STRING" id="117157.SAMN04489717_4072"/>
<dbReference type="AlphaFoldDB" id="A0A1H1VH34"/>
<sequence length="603" mass="65815">MTRMRWRRLAAAAGVLALGATAACGGGASPSEKAQEQQKKQQQGGSSAEAPKGGGFDVVLDAQAKAPAKDIAGAQKGGTATVLTAAAPETFDPTRAYYIDSLAVLRLTARTLTALELRADGKYYLVPDLATDLGQHNADYTEWKFTLKDGLKYEDGSPIKAQDVAYAVKRSFATEELPGGPTYQQSYFLDGTKYKGPFKSKANGGGLDYPGVSTPDDKTVVLKMAKPFPDLAYYATFPVFSPIPQAKDTKDAYGNKPLAAGPYKFDSYQKGKRLVLVKNDQWDPNTDPVRHQYVDKYDFKFSQNPIKLQEQLIADNGPDQTAITYDGVDSSLLPKIQGKEPEKRMLTGDGTCTDFIYLDTRRIPLEVRKALVTAWPFDSIHKAGGDSPFTYTPATTILPKVTPGFVKYDLFGNGGKGDGDPAKAKKMLEKAGKLGFDVVWAYSNDNDIAAQVSAVRSQKLKAAGFKTTAIPMPRDQVRAEFDNPKSKINIRPLGWCLDWPSGTTVFPAIFDGRLIALNPTSAPNKSFLNEPDINAEIDRISSLPLDKQEPEWAKLDKTMMQKYVPVIPVDYNKTNFLFGSKLGGVVLDPFSGGPDFTKLYVKQ</sequence>
<dbReference type="InterPro" id="IPR000914">
    <property type="entry name" value="SBP_5_dom"/>
</dbReference>
<gene>
    <name evidence="4" type="ORF">SAMN04489717_4072</name>
</gene>
<dbReference type="GO" id="GO:1904680">
    <property type="term" value="F:peptide transmembrane transporter activity"/>
    <property type="evidence" value="ECO:0007669"/>
    <property type="project" value="TreeGrafter"/>
</dbReference>
<dbReference type="GO" id="GO:0042597">
    <property type="term" value="C:periplasmic space"/>
    <property type="evidence" value="ECO:0007669"/>
    <property type="project" value="UniProtKB-ARBA"/>
</dbReference>
<dbReference type="InterPro" id="IPR030678">
    <property type="entry name" value="Peptide/Ni-bd"/>
</dbReference>
<proteinExistence type="predicted"/>
<feature type="domain" description="Solute-binding protein family 5" evidence="3">
    <location>
        <begin position="125"/>
        <end position="510"/>
    </location>
</feature>